<organism evidence="1 2">
    <name type="scientific">Hungatella hathewayi</name>
    <dbReference type="NCBI Taxonomy" id="154046"/>
    <lineage>
        <taxon>Bacteria</taxon>
        <taxon>Bacillati</taxon>
        <taxon>Bacillota</taxon>
        <taxon>Clostridia</taxon>
        <taxon>Lachnospirales</taxon>
        <taxon>Lachnospiraceae</taxon>
        <taxon>Hungatella</taxon>
    </lineage>
</organism>
<sequence length="104" mass="11566">MDAQWEQDLVEWGEGAEKTGSLSHAESIYAILLIRSVNVRDPKGKNIENGGPAACNPKYDNFGLHAASEFAVRLQILPTIFYVFSLRVPNVNSRINKMAYMLPA</sequence>
<proteinExistence type="predicted"/>
<protein>
    <submittedName>
        <fullName evidence="1">Uncharacterized protein</fullName>
    </submittedName>
</protein>
<name>A0A3E2WZF3_9FIRM</name>
<dbReference type="EMBL" id="QVIA01000007">
    <property type="protein sequence ID" value="RGC32979.1"/>
    <property type="molecule type" value="Genomic_DNA"/>
</dbReference>
<evidence type="ECO:0000313" key="1">
    <source>
        <dbReference type="EMBL" id="RGC32979.1"/>
    </source>
</evidence>
<gene>
    <name evidence="1" type="ORF">DWX41_07885</name>
</gene>
<dbReference type="AlphaFoldDB" id="A0A3E2WZF3"/>
<accession>A0A3E2WZF3</accession>
<comment type="caution">
    <text evidence="1">The sequence shown here is derived from an EMBL/GenBank/DDBJ whole genome shotgun (WGS) entry which is preliminary data.</text>
</comment>
<evidence type="ECO:0000313" key="2">
    <source>
        <dbReference type="Proteomes" id="UP000261111"/>
    </source>
</evidence>
<dbReference type="Proteomes" id="UP000261111">
    <property type="component" value="Unassembled WGS sequence"/>
</dbReference>
<reference evidence="1 2" key="1">
    <citation type="submission" date="2018-08" db="EMBL/GenBank/DDBJ databases">
        <title>A genome reference for cultivated species of the human gut microbiota.</title>
        <authorList>
            <person name="Zou Y."/>
            <person name="Xue W."/>
            <person name="Luo G."/>
        </authorList>
    </citation>
    <scope>NUCLEOTIDE SEQUENCE [LARGE SCALE GENOMIC DNA]</scope>
    <source>
        <strain evidence="1 2">AF19-21</strain>
    </source>
</reference>